<reference evidence="1 2" key="1">
    <citation type="journal article" date="2023" name="ACS Omega">
        <title>Identification of the Neoaspergillic Acid Biosynthesis Gene Cluster by Establishing an In Vitro CRISPR-Ribonucleoprotein Genetic System in Aspergillus melleus.</title>
        <authorList>
            <person name="Yuan B."/>
            <person name="Grau M.F."/>
            <person name="Murata R.M."/>
            <person name="Torok T."/>
            <person name="Venkateswaran K."/>
            <person name="Stajich J.E."/>
            <person name="Wang C.C.C."/>
        </authorList>
    </citation>
    <scope>NUCLEOTIDE SEQUENCE [LARGE SCALE GENOMIC DNA]</scope>
    <source>
        <strain evidence="1 2">IMV 1140</strain>
    </source>
</reference>
<evidence type="ECO:0000313" key="2">
    <source>
        <dbReference type="Proteomes" id="UP001177260"/>
    </source>
</evidence>
<gene>
    <name evidence="1" type="ORF">N8T08_006193</name>
</gene>
<accession>A0ACC3AZX5</accession>
<evidence type="ECO:0000313" key="1">
    <source>
        <dbReference type="EMBL" id="KAK1143583.1"/>
    </source>
</evidence>
<comment type="caution">
    <text evidence="1">The sequence shown here is derived from an EMBL/GenBank/DDBJ whole genome shotgun (WGS) entry which is preliminary data.</text>
</comment>
<sequence>MAKVACDKGVPCGTCSSNSFVCKYSRVSGTIQPDSPQLPNIPPSEQEDTAADTRECQISPATQESTDTAYKVRIPFLLNFYRETNSCQDFYMALESGRPEPRQRCGPSTKPTEVVFMSSAFAQASLTEESYEGFPFFGFPGVDSWGQELFDGRVSETMAEPQLFCFRKCGEEIVKELSRTADNSGMSTEGARDSLYSAIEQGLFSVTNLVEYTQLYLQCLRRHCPIIDLPTSRISSVSSPLLLAMFLGGSILSYPRDTYHLAIECFDLAEECIFGLPIFKTGCKVSGAPESRMPDLAEPLMAAIIMVNLQVGRNDPGIRRRIRRQRFPSLVYAARSLSLFQIAHQNTSLQPVLNGLTFTEKESLIRY</sequence>
<protein>
    <submittedName>
        <fullName evidence="1">Uncharacterized protein</fullName>
    </submittedName>
</protein>
<proteinExistence type="predicted"/>
<name>A0ACC3AZX5_9EURO</name>
<keyword evidence="2" id="KW-1185">Reference proteome</keyword>
<dbReference type="EMBL" id="JAOPJF010000038">
    <property type="protein sequence ID" value="KAK1143583.1"/>
    <property type="molecule type" value="Genomic_DNA"/>
</dbReference>
<dbReference type="Proteomes" id="UP001177260">
    <property type="component" value="Unassembled WGS sequence"/>
</dbReference>
<organism evidence="1 2">
    <name type="scientific">Aspergillus melleus</name>
    <dbReference type="NCBI Taxonomy" id="138277"/>
    <lineage>
        <taxon>Eukaryota</taxon>
        <taxon>Fungi</taxon>
        <taxon>Dikarya</taxon>
        <taxon>Ascomycota</taxon>
        <taxon>Pezizomycotina</taxon>
        <taxon>Eurotiomycetes</taxon>
        <taxon>Eurotiomycetidae</taxon>
        <taxon>Eurotiales</taxon>
        <taxon>Aspergillaceae</taxon>
        <taxon>Aspergillus</taxon>
        <taxon>Aspergillus subgen. Circumdati</taxon>
    </lineage>
</organism>